<evidence type="ECO:0000256" key="2">
    <source>
        <dbReference type="SAM" id="Phobius"/>
    </source>
</evidence>
<gene>
    <name evidence="4" type="primary">blaR1_2</name>
    <name evidence="4" type="ORF">Pan181_02640</name>
</gene>
<feature type="domain" description="Peptidase M56" evidence="3">
    <location>
        <begin position="209"/>
        <end position="430"/>
    </location>
</feature>
<keyword evidence="5" id="KW-1185">Reference proteome</keyword>
<feature type="transmembrane region" description="Helical" evidence="2">
    <location>
        <begin position="16"/>
        <end position="35"/>
    </location>
</feature>
<organism evidence="4 5">
    <name type="scientific">Aeoliella mucimassa</name>
    <dbReference type="NCBI Taxonomy" id="2527972"/>
    <lineage>
        <taxon>Bacteria</taxon>
        <taxon>Pseudomonadati</taxon>
        <taxon>Planctomycetota</taxon>
        <taxon>Planctomycetia</taxon>
        <taxon>Pirellulales</taxon>
        <taxon>Lacipirellulaceae</taxon>
        <taxon>Aeoliella</taxon>
    </lineage>
</organism>
<dbReference type="SUPFAM" id="SSF48371">
    <property type="entry name" value="ARM repeat"/>
    <property type="match status" value="1"/>
</dbReference>
<dbReference type="InterPro" id="IPR011989">
    <property type="entry name" value="ARM-like"/>
</dbReference>
<dbReference type="RefSeq" id="WP_145245110.1">
    <property type="nucleotide sequence ID" value="NZ_CP036278.1"/>
</dbReference>
<protein>
    <submittedName>
        <fullName evidence="4">Regulatory protein BlaR1</fullName>
    </submittedName>
</protein>
<dbReference type="EMBL" id="CP036278">
    <property type="protein sequence ID" value="QDU54084.1"/>
    <property type="molecule type" value="Genomic_DNA"/>
</dbReference>
<dbReference type="Proteomes" id="UP000315750">
    <property type="component" value="Chromosome"/>
</dbReference>
<evidence type="ECO:0000313" key="4">
    <source>
        <dbReference type="EMBL" id="QDU54084.1"/>
    </source>
</evidence>
<feature type="transmembrane region" description="Helical" evidence="2">
    <location>
        <begin position="245"/>
        <end position="265"/>
    </location>
</feature>
<feature type="region of interest" description="Disordered" evidence="1">
    <location>
        <begin position="1141"/>
        <end position="1182"/>
    </location>
</feature>
<feature type="transmembrane region" description="Helical" evidence="2">
    <location>
        <begin position="447"/>
        <end position="466"/>
    </location>
</feature>
<dbReference type="Pfam" id="PF05569">
    <property type="entry name" value="Peptidase_M56"/>
    <property type="match status" value="1"/>
</dbReference>
<dbReference type="OrthoDB" id="291597at2"/>
<dbReference type="InterPro" id="IPR008756">
    <property type="entry name" value="Peptidase_M56"/>
</dbReference>
<evidence type="ECO:0000259" key="3">
    <source>
        <dbReference type="Pfam" id="PF05569"/>
    </source>
</evidence>
<dbReference type="CDD" id="cd07341">
    <property type="entry name" value="M56_BlaR1_MecR1_like"/>
    <property type="match status" value="1"/>
</dbReference>
<evidence type="ECO:0000313" key="5">
    <source>
        <dbReference type="Proteomes" id="UP000315750"/>
    </source>
</evidence>
<dbReference type="Gene3D" id="1.25.10.10">
    <property type="entry name" value="Leucine-rich Repeat Variant"/>
    <property type="match status" value="1"/>
</dbReference>
<evidence type="ECO:0000256" key="1">
    <source>
        <dbReference type="SAM" id="MobiDB-lite"/>
    </source>
</evidence>
<keyword evidence="2" id="KW-0472">Membrane</keyword>
<dbReference type="InterPro" id="IPR052173">
    <property type="entry name" value="Beta-lactam_resp_regulator"/>
</dbReference>
<dbReference type="KEGG" id="amuc:Pan181_02640"/>
<name>A0A518AHD4_9BACT</name>
<keyword evidence="2" id="KW-1133">Transmembrane helix</keyword>
<proteinExistence type="predicted"/>
<dbReference type="PANTHER" id="PTHR34978">
    <property type="entry name" value="POSSIBLE SENSOR-TRANSDUCER PROTEIN BLAR"/>
    <property type="match status" value="1"/>
</dbReference>
<feature type="transmembrane region" description="Helical" evidence="2">
    <location>
        <begin position="47"/>
        <end position="66"/>
    </location>
</feature>
<accession>A0A518AHD4</accession>
<dbReference type="InterPro" id="IPR016024">
    <property type="entry name" value="ARM-type_fold"/>
</dbReference>
<sequence>MNQLHGWQLAGETMLHFLWVGTVAGVLIFAMRLLLRGSAANVRYLTTLLAFAALALAPAMIAAWLWQQDDWQLSHGQPIESVVALTDAPVDALPAERLSEPAEMVAEWQTAEAFDPPAPESWGNATTQLPWEETQSAEFHPSEPAPSEPEVIDLKYNPIEVPYEEQMPPANAPRIERTAVVGSETPADWAASVPENAPQSTDWQPIASATAEPTSQPATGSTAQLAMASNPWAQAFTAATHYLPWLWVIGTPVMFVLLATGLVGGDRLRQRAEMLTVGPVREAADRLQAALKIGQRVSVAVSDRVVQPVLVGIVRPLVLLPTAAINGWSPEEVEMALLHELAHVRRCDNLVNLVQRFVEAALFFHPVVWMVSRALRHDREQCCDAIVVAHTGTPEAYADLLIHVARTAAGQRVPAAAVAMAKHPLARRVRRILQLEDDPMLVSKRTFSLVALTLASVVALALWQGLPLSVAEDTVSEPELPAEAAETSDPSQPTPDVSVATDEQPEALEDNQAVDLLMTPAAEALLQKIISFVAEGDAAKIAATEDGKFQVLPHRMSSARRASPKATISLGKAEIMLSRLVFHGDKDNPVATRDYALGADFDQRVKHDVTLSLEVLQKDPFGPQVDCDWSWQGDDVLRVTCPAAAHWLLSEYLGAEGKVVEEDASHSDVEGQIAEDNITSPKVVAELWFDHSAEHVIFPNSQVKAIWQATQVELAKSHRVLDQAMLTLLEPSKTNSDTPRVDERWLMENLVVEFNEAGSIGFQLTSSEHGEEALDQILHAVADSYFVQTENNQSVAATDSEATADEAPADNAPTPDPSFTGTSKTYHFTADTPFSKVAPVLAAHQQAGHQVKMTNAGNEMLVVVTKPENEVAEHAVDMATIEGTEHTEDTAKPLQADIDFTGVIKTYHFTADTPMSEIAPLIAAHERAGHQVKLTRSHGKASIVVTKPAISAPPAETKSPFLSMEDQRIADLAYNLFNVEVSSLSEEQLQVAKEKGFAGGVSIDTYNYVVTGRGRIVVLQQGDILVGLHVWTTASLDQLGEVLRRDDLAEFNPLKFFVLRKQVIEPADLPGGDGGFGRGFGGSREGSREGGIMGGMGMEEDAPFEVEKTAEPIVEWKLITGRLSYDDKAWREEQMRLKEKAEQEEQAADAVDAPTTFHDPSENTSANIDPNDEIVDPTPSGPKLLYDGRTFDDWRDQWKNELKTENRTEAIKALRAFGRAGKGKEATETILEVAEEYSFNTWYGGSGNASAQQQLVSSIVWSFVDQNDSNPISIDVAMPVILEWYRENPEQHIDLTRIVMCSTASKSPATLDLVASYIGGDDKRLQMEALQHLVNADHKLENERTLEAIRTHLKSDDDEVVINALRLLTYYAYMQMHGMNNWGQNLVRVEPLMVSCLFHPSLEVRQAARTSLNKGDEEQLKPIVKLIAEVIREPRTSHQWQGVELYTIKSEQQMPEIRLAAIRALAAMETRSAPVVDDLKPWLAADDQPSLQTASRAALCSAFGALGDLKMGTDVEPNKVPGTWGTNLLEGSGVLSDNEEWNNEKFELLRKELRVEASKLLHPSSRMGGGLGGGGFGGGIDMGGGGAF</sequence>
<reference evidence="4 5" key="1">
    <citation type="submission" date="2019-02" db="EMBL/GenBank/DDBJ databases">
        <title>Deep-cultivation of Planctomycetes and their phenomic and genomic characterization uncovers novel biology.</title>
        <authorList>
            <person name="Wiegand S."/>
            <person name="Jogler M."/>
            <person name="Boedeker C."/>
            <person name="Pinto D."/>
            <person name="Vollmers J."/>
            <person name="Rivas-Marin E."/>
            <person name="Kohn T."/>
            <person name="Peeters S.H."/>
            <person name="Heuer A."/>
            <person name="Rast P."/>
            <person name="Oberbeckmann S."/>
            <person name="Bunk B."/>
            <person name="Jeske O."/>
            <person name="Meyerdierks A."/>
            <person name="Storesund J.E."/>
            <person name="Kallscheuer N."/>
            <person name="Luecker S."/>
            <person name="Lage O.M."/>
            <person name="Pohl T."/>
            <person name="Merkel B.J."/>
            <person name="Hornburger P."/>
            <person name="Mueller R.-W."/>
            <person name="Bruemmer F."/>
            <person name="Labrenz M."/>
            <person name="Spormann A.M."/>
            <person name="Op den Camp H."/>
            <person name="Overmann J."/>
            <person name="Amann R."/>
            <person name="Jetten M.S.M."/>
            <person name="Mascher T."/>
            <person name="Medema M.H."/>
            <person name="Devos D.P."/>
            <person name="Kaster A.-K."/>
            <person name="Ovreas L."/>
            <person name="Rohde M."/>
            <person name="Galperin M.Y."/>
            <person name="Jogler C."/>
        </authorList>
    </citation>
    <scope>NUCLEOTIDE SEQUENCE [LARGE SCALE GENOMIC DNA]</scope>
    <source>
        <strain evidence="4 5">Pan181</strain>
    </source>
</reference>
<feature type="region of interest" description="Disordered" evidence="1">
    <location>
        <begin position="794"/>
        <end position="824"/>
    </location>
</feature>
<keyword evidence="2" id="KW-0812">Transmembrane</keyword>
<feature type="region of interest" description="Disordered" evidence="1">
    <location>
        <begin position="474"/>
        <end position="502"/>
    </location>
</feature>
<dbReference type="PANTHER" id="PTHR34978:SF3">
    <property type="entry name" value="SLR0241 PROTEIN"/>
    <property type="match status" value="1"/>
</dbReference>